<dbReference type="PRINTS" id="PR00481">
    <property type="entry name" value="LAMNOPPTDASE"/>
</dbReference>
<dbReference type="EMBL" id="LABX01000028">
    <property type="protein sequence ID" value="KMO39800.1"/>
    <property type="molecule type" value="Genomic_DNA"/>
</dbReference>
<organism evidence="7 8">
    <name type="scientific">Methylobacterium aquaticum</name>
    <dbReference type="NCBI Taxonomy" id="270351"/>
    <lineage>
        <taxon>Bacteria</taxon>
        <taxon>Pseudomonadati</taxon>
        <taxon>Pseudomonadota</taxon>
        <taxon>Alphaproteobacteria</taxon>
        <taxon>Hyphomicrobiales</taxon>
        <taxon>Methylobacteriaceae</taxon>
        <taxon>Methylobacterium</taxon>
    </lineage>
</organism>
<evidence type="ECO:0000256" key="3">
    <source>
        <dbReference type="ARBA" id="ARBA00022670"/>
    </source>
</evidence>
<dbReference type="Gene3D" id="3.40.220.10">
    <property type="entry name" value="Leucine Aminopeptidase, subunit E, domain 1"/>
    <property type="match status" value="1"/>
</dbReference>
<dbReference type="InterPro" id="IPR000819">
    <property type="entry name" value="Peptidase_M17_C"/>
</dbReference>
<dbReference type="PANTHER" id="PTHR11963">
    <property type="entry name" value="LEUCINE AMINOPEPTIDASE-RELATED"/>
    <property type="match status" value="1"/>
</dbReference>
<dbReference type="SUPFAM" id="SSF53187">
    <property type="entry name" value="Zn-dependent exopeptidases"/>
    <property type="match status" value="1"/>
</dbReference>
<comment type="similarity">
    <text evidence="1">Belongs to the peptidase M17 family.</text>
</comment>
<proteinExistence type="inferred from homology"/>
<dbReference type="InterPro" id="IPR043472">
    <property type="entry name" value="Macro_dom-like"/>
</dbReference>
<dbReference type="InterPro" id="IPR011356">
    <property type="entry name" value="Leucine_aapep/pepB"/>
</dbReference>
<feature type="domain" description="Cytosol aminopeptidase" evidence="6">
    <location>
        <begin position="306"/>
        <end position="313"/>
    </location>
</feature>
<dbReference type="GO" id="GO:0070006">
    <property type="term" value="F:metalloaminopeptidase activity"/>
    <property type="evidence" value="ECO:0007669"/>
    <property type="project" value="InterPro"/>
</dbReference>
<sequence>MPRVTTLLPATEDAIPILCVDAAGWPSVAAALPPLAAAFATATGFEAKPGRTALLPGPDGALACVLFGVEAGDRADPFAVGRLPDALPEGTYRLESLPGDPALAALAWRLSGYRFGRYREKPAPKARLVAPEGIDAAEIDRIAAAVAAGRDLVNTPANDLGPAEIEAAARALAARFGAAVTVVSGQALDEGFPLIAAVGRASPRAPRLIDLTWGDSGAPRVTLVGKGVVFDTGGLDIKPSAAMLLMKKDMAGAAVALAAAEMVMGAGLPIRLRVLVPTVENAIAGDAFRPGDVLASRKGLTVEIGNTDAEGRLILADALALADEEAPELVFDFATLTGAARVALGPDLPALFTEDDGLAAELTETGLAVNDPVWRMPLWAPYGSLLESKVADINNVSGGPFAGAVTAALFLRRFAPAAKAHIHLDLYGWNPSTKPGRPEGGEVQTARLVYALLKRRYAVARDARSAS</sequence>
<evidence type="ECO:0000313" key="7">
    <source>
        <dbReference type="EMBL" id="KMO39800.1"/>
    </source>
</evidence>
<gene>
    <name evidence="7" type="ORF">VP06_03580</name>
</gene>
<dbReference type="Pfam" id="PF00883">
    <property type="entry name" value="Peptidase_M17"/>
    <property type="match status" value="1"/>
</dbReference>
<dbReference type="Proteomes" id="UP000035929">
    <property type="component" value="Unassembled WGS sequence"/>
</dbReference>
<dbReference type="RefSeq" id="WP_048462467.1">
    <property type="nucleotide sequence ID" value="NZ_LABX01000028.1"/>
</dbReference>
<dbReference type="PROSITE" id="PS00631">
    <property type="entry name" value="CYTOSOL_AP"/>
    <property type="match status" value="1"/>
</dbReference>
<keyword evidence="4" id="KW-0378">Hydrolase</keyword>
<keyword evidence="2" id="KW-0031">Aminopeptidase</keyword>
<dbReference type="PANTHER" id="PTHR11963:SF20">
    <property type="entry name" value="PEPTIDASE B"/>
    <property type="match status" value="1"/>
</dbReference>
<evidence type="ECO:0000313" key="8">
    <source>
        <dbReference type="Proteomes" id="UP000035929"/>
    </source>
</evidence>
<dbReference type="CDD" id="cd00433">
    <property type="entry name" value="Peptidase_M17"/>
    <property type="match status" value="1"/>
</dbReference>
<dbReference type="InterPro" id="IPR048816">
    <property type="entry name" value="Peptidase_M17_N_1"/>
</dbReference>
<keyword evidence="5" id="KW-0464">Manganese</keyword>
<accession>A0A0J6SX38</accession>
<dbReference type="GO" id="GO:0006508">
    <property type="term" value="P:proteolysis"/>
    <property type="evidence" value="ECO:0007669"/>
    <property type="project" value="UniProtKB-KW"/>
</dbReference>
<dbReference type="Pfam" id="PF21337">
    <property type="entry name" value="Peptidase_M17_N_1"/>
    <property type="match status" value="1"/>
</dbReference>
<protein>
    <submittedName>
        <fullName evidence="7">Cytochrome C oxidase subunit II</fullName>
    </submittedName>
</protein>
<dbReference type="GO" id="GO:0005737">
    <property type="term" value="C:cytoplasm"/>
    <property type="evidence" value="ECO:0007669"/>
    <property type="project" value="InterPro"/>
</dbReference>
<comment type="caution">
    <text evidence="7">The sequence shown here is derived from an EMBL/GenBank/DDBJ whole genome shotgun (WGS) entry which is preliminary data.</text>
</comment>
<evidence type="ECO:0000256" key="4">
    <source>
        <dbReference type="ARBA" id="ARBA00022801"/>
    </source>
</evidence>
<dbReference type="GO" id="GO:0030145">
    <property type="term" value="F:manganese ion binding"/>
    <property type="evidence" value="ECO:0007669"/>
    <property type="project" value="InterPro"/>
</dbReference>
<evidence type="ECO:0000256" key="2">
    <source>
        <dbReference type="ARBA" id="ARBA00022438"/>
    </source>
</evidence>
<dbReference type="OrthoDB" id="9809354at2"/>
<name>A0A0J6SX38_9HYPH</name>
<evidence type="ECO:0000259" key="6">
    <source>
        <dbReference type="PROSITE" id="PS00631"/>
    </source>
</evidence>
<evidence type="ECO:0000256" key="1">
    <source>
        <dbReference type="ARBA" id="ARBA00009528"/>
    </source>
</evidence>
<dbReference type="AlphaFoldDB" id="A0A0J6SX38"/>
<evidence type="ECO:0000256" key="5">
    <source>
        <dbReference type="ARBA" id="ARBA00023211"/>
    </source>
</evidence>
<reference evidence="7 8" key="1">
    <citation type="submission" date="2015-03" db="EMBL/GenBank/DDBJ databases">
        <title>Genome sequencing of Methylobacterium aquaticum DSM16371 type strain.</title>
        <authorList>
            <person name="Chaudhry V."/>
            <person name="Patil P.B."/>
        </authorList>
    </citation>
    <scope>NUCLEOTIDE SEQUENCE [LARGE SCALE GENOMIC DNA]</scope>
    <source>
        <strain evidence="7 8">DSM 16371</strain>
    </source>
</reference>
<dbReference type="PATRIC" id="fig|270351.6.peg.4201"/>
<keyword evidence="3" id="KW-0645">Protease</keyword>
<dbReference type="Gene3D" id="3.40.630.10">
    <property type="entry name" value="Zn peptidases"/>
    <property type="match status" value="1"/>
</dbReference>